<sequence length="292" mass="31881">MPNFPTLDQVCDSALRLPCSPTLIPRLVAVLEDVNASSQDVETIIRMDTALAGSTLRLANSAYFASGGQRVDSLGEAIMRLGSREIYRLAALSLAGRWMAQPVQGFKWEPGDFCRRSLVSAVAAEFLAEQSGRADPAVAYTAALIHEIGKLAIAYSCGEHLGEVRMKCEKESISWNRAEQAIFGYNYASVGAEMLRRWNFPRNLVAIAEFQPPTMDMPEDLLPLAVHVHAGKFLGVTLGAGAAEDGFLFEFNSNILVEWGFTPEVLEIAMPDVLTRATKLLGEKLLRGALTF</sequence>
<dbReference type="InterPro" id="IPR013976">
    <property type="entry name" value="HDOD"/>
</dbReference>
<feature type="domain" description="HDOD" evidence="1">
    <location>
        <begin position="17"/>
        <end position="214"/>
    </location>
</feature>
<dbReference type="EMBL" id="MLJW01000038">
    <property type="protein sequence ID" value="OIR07242.1"/>
    <property type="molecule type" value="Genomic_DNA"/>
</dbReference>
<dbReference type="InterPro" id="IPR052340">
    <property type="entry name" value="RNase_Y/CdgJ"/>
</dbReference>
<dbReference type="SUPFAM" id="SSF109604">
    <property type="entry name" value="HD-domain/PDEase-like"/>
    <property type="match status" value="1"/>
</dbReference>
<gene>
    <name evidence="2" type="ORF">GALL_104980</name>
</gene>
<proteinExistence type="predicted"/>
<evidence type="ECO:0000313" key="2">
    <source>
        <dbReference type="EMBL" id="OIR07242.1"/>
    </source>
</evidence>
<accession>A0A1J5SFW8</accession>
<comment type="caution">
    <text evidence="2">The sequence shown here is derived from an EMBL/GenBank/DDBJ whole genome shotgun (WGS) entry which is preliminary data.</text>
</comment>
<protein>
    <submittedName>
        <fullName evidence="2">HDOD domain protein</fullName>
    </submittedName>
</protein>
<reference evidence="2" key="1">
    <citation type="submission" date="2016-10" db="EMBL/GenBank/DDBJ databases">
        <title>Sequence of Gallionella enrichment culture.</title>
        <authorList>
            <person name="Poehlein A."/>
            <person name="Muehling M."/>
            <person name="Daniel R."/>
        </authorList>
    </citation>
    <scope>NUCLEOTIDE SEQUENCE</scope>
</reference>
<dbReference type="AlphaFoldDB" id="A0A1J5SFW8"/>
<dbReference type="Pfam" id="PF08668">
    <property type="entry name" value="HDOD"/>
    <property type="match status" value="1"/>
</dbReference>
<dbReference type="PROSITE" id="PS51833">
    <property type="entry name" value="HDOD"/>
    <property type="match status" value="1"/>
</dbReference>
<dbReference type="PANTHER" id="PTHR33525:SF3">
    <property type="entry name" value="RIBONUCLEASE Y"/>
    <property type="match status" value="1"/>
</dbReference>
<dbReference type="PANTHER" id="PTHR33525">
    <property type="match status" value="1"/>
</dbReference>
<organism evidence="2">
    <name type="scientific">mine drainage metagenome</name>
    <dbReference type="NCBI Taxonomy" id="410659"/>
    <lineage>
        <taxon>unclassified sequences</taxon>
        <taxon>metagenomes</taxon>
        <taxon>ecological metagenomes</taxon>
    </lineage>
</organism>
<dbReference type="Gene3D" id="1.10.3210.10">
    <property type="entry name" value="Hypothetical protein af1432"/>
    <property type="match status" value="1"/>
</dbReference>
<name>A0A1J5SFW8_9ZZZZ</name>
<evidence type="ECO:0000259" key="1">
    <source>
        <dbReference type="PROSITE" id="PS51833"/>
    </source>
</evidence>